<reference evidence="2 3" key="1">
    <citation type="journal article" date="2014" name="BMC Genomics">
        <title>Comparative genomics of the major fungal agents of human and animal Sporotrichosis: Sporothrix schenckii and Sporothrix brasiliensis.</title>
        <authorList>
            <person name="Teixeira M.M."/>
            <person name="de Almeida L.G."/>
            <person name="Kubitschek-Barreira P."/>
            <person name="Alves F.L."/>
            <person name="Kioshima E.S."/>
            <person name="Abadio A.K."/>
            <person name="Fernandes L."/>
            <person name="Derengowski L.S."/>
            <person name="Ferreira K.S."/>
            <person name="Souza R.C."/>
            <person name="Ruiz J.C."/>
            <person name="de Andrade N.C."/>
            <person name="Paes H.C."/>
            <person name="Nicola A.M."/>
            <person name="Albuquerque P."/>
            <person name="Gerber A.L."/>
            <person name="Martins V.P."/>
            <person name="Peconick L.D."/>
            <person name="Neto A.V."/>
            <person name="Chaucanez C.B."/>
            <person name="Silva P.A."/>
            <person name="Cunha O.L."/>
            <person name="de Oliveira F.F."/>
            <person name="dos Santos T.C."/>
            <person name="Barros A.L."/>
            <person name="Soares M.A."/>
            <person name="de Oliveira L.M."/>
            <person name="Marini M.M."/>
            <person name="Villalobos-Duno H."/>
            <person name="Cunha M.M."/>
            <person name="de Hoog S."/>
            <person name="da Silveira J.F."/>
            <person name="Henrissat B."/>
            <person name="Nino-Vega G.A."/>
            <person name="Cisalpino P.S."/>
            <person name="Mora-Montes H.M."/>
            <person name="Almeida S.R."/>
            <person name="Stajich J.E."/>
            <person name="Lopes-Bezerra L.M."/>
            <person name="Vasconcelos A.T."/>
            <person name="Felipe M.S."/>
        </authorList>
    </citation>
    <scope>NUCLEOTIDE SEQUENCE [LARGE SCALE GENOMIC DNA]</scope>
    <source>
        <strain evidence="2 3">5110</strain>
    </source>
</reference>
<dbReference type="EMBL" id="AWTV01000008">
    <property type="protein sequence ID" value="KIH90546.1"/>
    <property type="molecule type" value="Genomic_DNA"/>
</dbReference>
<evidence type="ECO:0000313" key="2">
    <source>
        <dbReference type="EMBL" id="KIH90546.1"/>
    </source>
</evidence>
<evidence type="ECO:0000313" key="3">
    <source>
        <dbReference type="Proteomes" id="UP000031575"/>
    </source>
</evidence>
<accession>A0A0C2IND7</accession>
<dbReference type="AlphaFoldDB" id="A0A0C2IND7"/>
<organism evidence="2 3">
    <name type="scientific">Sporothrix brasiliensis 5110</name>
    <dbReference type="NCBI Taxonomy" id="1398154"/>
    <lineage>
        <taxon>Eukaryota</taxon>
        <taxon>Fungi</taxon>
        <taxon>Dikarya</taxon>
        <taxon>Ascomycota</taxon>
        <taxon>Pezizomycotina</taxon>
        <taxon>Sordariomycetes</taxon>
        <taxon>Sordariomycetidae</taxon>
        <taxon>Ophiostomatales</taxon>
        <taxon>Ophiostomataceae</taxon>
        <taxon>Sporothrix</taxon>
    </lineage>
</organism>
<keyword evidence="3" id="KW-1185">Reference proteome</keyword>
<dbReference type="RefSeq" id="XP_040618556.1">
    <property type="nucleotide sequence ID" value="XM_040758881.1"/>
</dbReference>
<dbReference type="OrthoDB" id="4367324at2759"/>
<dbReference type="VEuPathDB" id="FungiDB:SPBR_00562"/>
<proteinExistence type="predicted"/>
<gene>
    <name evidence="2" type="ORF">SPBR_00562</name>
</gene>
<feature type="region of interest" description="Disordered" evidence="1">
    <location>
        <begin position="303"/>
        <end position="422"/>
    </location>
</feature>
<evidence type="ECO:0000256" key="1">
    <source>
        <dbReference type="SAM" id="MobiDB-lite"/>
    </source>
</evidence>
<protein>
    <submittedName>
        <fullName evidence="2">Uncharacterized protein</fullName>
    </submittedName>
</protein>
<dbReference type="GeneID" id="63673802"/>
<dbReference type="HOGENOM" id="CLU_036015_1_0_1"/>
<dbReference type="Proteomes" id="UP000031575">
    <property type="component" value="Unassembled WGS sequence"/>
</dbReference>
<feature type="compositionally biased region" description="Acidic residues" evidence="1">
    <location>
        <begin position="407"/>
        <end position="422"/>
    </location>
</feature>
<comment type="caution">
    <text evidence="2">The sequence shown here is derived from an EMBL/GenBank/DDBJ whole genome shotgun (WGS) entry which is preliminary data.</text>
</comment>
<name>A0A0C2IND7_9PEZI</name>
<sequence>MVTVLEALLRRNPALDTQYVHPGPNTTVKDAVAPDEWVPWTNFTYANLTMIFSKQLQTTFSGPSDDKPLPLDVTICNEETFAVVLHRFVMPTVNRCLHSVASTAHFGPGSRCADATAVPDWSCIGNSLSQNYVPGDTKLSAKFRPDMAYSSSAYDRDEWAKVLGQITYYQSQFGSRYGFVITDNLLLVLRASRLRTGPGISAMRPTRSGVVKIVDYGDYGEESEMSFANTTLSYVDDNPVNWEKNPPEYAIVPWDERRPGKLTVKLALWCLAMLGTCGEKYIDYSYPPLDSWHFKGHRYVHNSTGESKDRAGPHDIIQGPDPDQASMEPPSSYNEVDDAPRNDSFDFDGQGNGGGEEDEEQESGLAAQFDTSLNVVDDDADGPSWQASENKLSRDDQAWAGTTNSDGNDENDNNDDIDDGDVDTVVAGPAFASKLKTVTVTVSKRKGLGKLFGKLYFTDHRGRQIDTEKAEWKKVVGGYEMLGRRHRYVTSQFPD</sequence>